<keyword evidence="3" id="KW-1133">Transmembrane helix</keyword>
<dbReference type="InterPro" id="IPR036641">
    <property type="entry name" value="HPT_dom_sf"/>
</dbReference>
<dbReference type="PROSITE" id="PS50894">
    <property type="entry name" value="HPT"/>
    <property type="match status" value="1"/>
</dbReference>
<gene>
    <name evidence="5" type="ORF">WCY31_05460</name>
</gene>
<protein>
    <recommendedName>
        <fullName evidence="4">HPt domain-containing protein</fullName>
    </recommendedName>
</protein>
<name>A0ABZ3HCZ8_9BACT</name>
<keyword evidence="3" id="KW-0812">Transmembrane</keyword>
<keyword evidence="3" id="KW-0472">Membrane</keyword>
<accession>A0ABZ3HCZ8</accession>
<feature type="modified residue" description="Phosphohistidine" evidence="1">
    <location>
        <position position="170"/>
    </location>
</feature>
<feature type="transmembrane region" description="Helical" evidence="3">
    <location>
        <begin position="6"/>
        <end position="27"/>
    </location>
</feature>
<feature type="region of interest" description="Disordered" evidence="2">
    <location>
        <begin position="75"/>
        <end position="100"/>
    </location>
</feature>
<evidence type="ECO:0000256" key="2">
    <source>
        <dbReference type="SAM" id="MobiDB-lite"/>
    </source>
</evidence>
<evidence type="ECO:0000256" key="1">
    <source>
        <dbReference type="PROSITE-ProRule" id="PRU00110"/>
    </source>
</evidence>
<organism evidence="5 6">
    <name type="scientific">Sulfurimonas diazotrophicus</name>
    <dbReference type="NCBI Taxonomy" id="3131939"/>
    <lineage>
        <taxon>Bacteria</taxon>
        <taxon>Pseudomonadati</taxon>
        <taxon>Campylobacterota</taxon>
        <taxon>Epsilonproteobacteria</taxon>
        <taxon>Campylobacterales</taxon>
        <taxon>Sulfurimonadaceae</taxon>
        <taxon>Sulfurimonas</taxon>
    </lineage>
</organism>
<sequence length="224" mass="24377">MPYLSIIVTLLVVIVLAVVVSVVVTRLRNRHHLENMREAVEQSKYAEKKPLSKPKVMKGAQPNVGIKVLQRDEIAATSEAGTPPGAETTAGERGELAPPEQVPAEAAEPLFVPRPYPPFNNARAVEEFGLSQEEANSFIGELVSQIESELPALVAAVTALDMVRVEEAIHKLKGSTSNLGEGGMTDLLSDFNDYVKKGRDPDTLDEYVANLNYYLAELKKVVPS</sequence>
<evidence type="ECO:0000259" key="4">
    <source>
        <dbReference type="PROSITE" id="PS50894"/>
    </source>
</evidence>
<dbReference type="Proteomes" id="UP001447842">
    <property type="component" value="Chromosome"/>
</dbReference>
<evidence type="ECO:0000256" key="3">
    <source>
        <dbReference type="SAM" id="Phobius"/>
    </source>
</evidence>
<dbReference type="InterPro" id="IPR008207">
    <property type="entry name" value="Sig_transdc_His_kin_Hpt_dom"/>
</dbReference>
<evidence type="ECO:0000313" key="5">
    <source>
        <dbReference type="EMBL" id="XAU16156.1"/>
    </source>
</evidence>
<dbReference type="SUPFAM" id="SSF47226">
    <property type="entry name" value="Histidine-containing phosphotransfer domain, HPT domain"/>
    <property type="match status" value="1"/>
</dbReference>
<dbReference type="Gene3D" id="1.20.120.160">
    <property type="entry name" value="HPT domain"/>
    <property type="match status" value="1"/>
</dbReference>
<evidence type="ECO:0000313" key="6">
    <source>
        <dbReference type="Proteomes" id="UP001447842"/>
    </source>
</evidence>
<keyword evidence="1" id="KW-0597">Phosphoprotein</keyword>
<feature type="domain" description="HPt" evidence="4">
    <location>
        <begin position="131"/>
        <end position="224"/>
    </location>
</feature>
<reference evidence="5 6" key="1">
    <citation type="submission" date="2024-03" db="EMBL/GenBank/DDBJ databases">
        <title>Sulfurimonas sp. HSL3-1.</title>
        <authorList>
            <person name="Wang S."/>
        </authorList>
    </citation>
    <scope>NUCLEOTIDE SEQUENCE [LARGE SCALE GENOMIC DNA]</scope>
    <source>
        <strain evidence="5 6">HSL3-1</strain>
    </source>
</reference>
<dbReference type="RefSeq" id="WP_345973544.1">
    <property type="nucleotide sequence ID" value="NZ_CP147920.1"/>
</dbReference>
<proteinExistence type="predicted"/>
<dbReference type="EMBL" id="CP147920">
    <property type="protein sequence ID" value="XAU16156.1"/>
    <property type="molecule type" value="Genomic_DNA"/>
</dbReference>
<keyword evidence="6" id="KW-1185">Reference proteome</keyword>